<name>A0A7W7Q420_9PSEU</name>
<dbReference type="RefSeq" id="WP_184810836.1">
    <property type="nucleotide sequence ID" value="NZ_JACHJQ010000003.1"/>
</dbReference>
<keyword evidence="1" id="KW-0812">Transmembrane</keyword>
<protein>
    <submittedName>
        <fullName evidence="2">Uncharacterized protein</fullName>
    </submittedName>
</protein>
<organism evidence="2 3">
    <name type="scientific">Actinophytocola algeriensis</name>
    <dbReference type="NCBI Taxonomy" id="1768010"/>
    <lineage>
        <taxon>Bacteria</taxon>
        <taxon>Bacillati</taxon>
        <taxon>Actinomycetota</taxon>
        <taxon>Actinomycetes</taxon>
        <taxon>Pseudonocardiales</taxon>
        <taxon>Pseudonocardiaceae</taxon>
    </lineage>
</organism>
<evidence type="ECO:0000256" key="1">
    <source>
        <dbReference type="SAM" id="Phobius"/>
    </source>
</evidence>
<evidence type="ECO:0000313" key="3">
    <source>
        <dbReference type="Proteomes" id="UP000520767"/>
    </source>
</evidence>
<gene>
    <name evidence="2" type="ORF">FHR82_002871</name>
</gene>
<dbReference type="Proteomes" id="UP000520767">
    <property type="component" value="Unassembled WGS sequence"/>
</dbReference>
<dbReference type="EMBL" id="JACHJQ010000003">
    <property type="protein sequence ID" value="MBB4906651.1"/>
    <property type="molecule type" value="Genomic_DNA"/>
</dbReference>
<feature type="transmembrane region" description="Helical" evidence="1">
    <location>
        <begin position="43"/>
        <end position="64"/>
    </location>
</feature>
<accession>A0A7W7Q420</accession>
<keyword evidence="1" id="KW-1133">Transmembrane helix</keyword>
<proteinExistence type="predicted"/>
<sequence>MKDLEQRLRYTLHELADTVPSSENPKADFERRLVSRRGIRRPVLVAAAVAAVIAAGGVAIPLSLRDTPAPPAAEEQDGDGLVWSRDYDWLQADGGPYVVATFTKDGAAVDAVVWLRDGDLCMAEGHHVGVGGSTDRTPGAIVGTSCVAVPDWPTEPGRGSYVVSRSVLSTGVPDSGPVPGLMVFMTAPAVEALEVYRGDGSYVQPERFETLAGATLYVADFKSSTQGFGYTARDYAGDVLESAIT</sequence>
<keyword evidence="3" id="KW-1185">Reference proteome</keyword>
<keyword evidence="1" id="KW-0472">Membrane</keyword>
<evidence type="ECO:0000313" key="2">
    <source>
        <dbReference type="EMBL" id="MBB4906651.1"/>
    </source>
</evidence>
<dbReference type="AlphaFoldDB" id="A0A7W7Q420"/>
<comment type="caution">
    <text evidence="2">The sequence shown here is derived from an EMBL/GenBank/DDBJ whole genome shotgun (WGS) entry which is preliminary data.</text>
</comment>
<reference evidence="2 3" key="1">
    <citation type="submission" date="2020-08" db="EMBL/GenBank/DDBJ databases">
        <title>Genomic Encyclopedia of Type Strains, Phase III (KMG-III): the genomes of soil and plant-associated and newly described type strains.</title>
        <authorList>
            <person name="Whitman W."/>
        </authorList>
    </citation>
    <scope>NUCLEOTIDE SEQUENCE [LARGE SCALE GENOMIC DNA]</scope>
    <source>
        <strain evidence="2 3">CECT 8960</strain>
    </source>
</reference>